<dbReference type="GO" id="GO:0005743">
    <property type="term" value="C:mitochondrial inner membrane"/>
    <property type="evidence" value="ECO:0007669"/>
    <property type="project" value="TreeGrafter"/>
</dbReference>
<accession>A0A0B8RWY6</accession>
<dbReference type="PANTHER" id="PTHR13336:SF2">
    <property type="entry name" value="OCIA DOMAIN-CONTAINING PROTEIN 2"/>
    <property type="match status" value="1"/>
</dbReference>
<evidence type="ECO:0000313" key="4">
    <source>
        <dbReference type="EMBL" id="JAG67157.1"/>
    </source>
</evidence>
<feature type="region of interest" description="Disordered" evidence="1">
    <location>
        <begin position="108"/>
        <end position="135"/>
    </location>
</feature>
<keyword evidence="2" id="KW-1133">Transmembrane helix</keyword>
<proteinExistence type="predicted"/>
<dbReference type="Pfam" id="PF07051">
    <property type="entry name" value="OCIA"/>
    <property type="match status" value="1"/>
</dbReference>
<name>A0A0B8RWY6_9SAUR</name>
<protein>
    <submittedName>
        <fullName evidence="4">OCIA domain-containing protein 2-like isoform 1</fullName>
    </submittedName>
</protein>
<reference evidence="4" key="1">
    <citation type="journal article" date="2014" name="BMC Genomics">
        <title>RNA-seq and high-definition mass spectrometry reveal the complex and divergent venoms of two rear-fanged colubrid snakes.</title>
        <authorList>
            <person name="McGivern J.J."/>
            <person name="Wray K.P."/>
            <person name="Margres M.J."/>
            <person name="Couch M.E."/>
            <person name="Mackessy S.P."/>
            <person name="Rokyta D.R."/>
        </authorList>
    </citation>
    <scope>NUCLEOTIDE SEQUENCE</scope>
    <source>
        <tissue evidence="4">Venom gland</tissue>
    </source>
</reference>
<dbReference type="PANTHER" id="PTHR13336">
    <property type="entry name" value="OVARIAN CARCINOMA IMMUNOREACTIVE ANTIGEN"/>
    <property type="match status" value="1"/>
</dbReference>
<feature type="domain" description="OCIA" evidence="3">
    <location>
        <begin position="30"/>
        <end position="100"/>
    </location>
</feature>
<evidence type="ECO:0000259" key="3">
    <source>
        <dbReference type="Pfam" id="PF07051"/>
    </source>
</evidence>
<dbReference type="EMBL" id="GBSH01001869">
    <property type="protein sequence ID" value="JAG67157.1"/>
    <property type="molecule type" value="Transcribed_RNA"/>
</dbReference>
<dbReference type="InterPro" id="IPR009764">
    <property type="entry name" value="OCIA_dom"/>
</dbReference>
<feature type="compositionally biased region" description="Basic and acidic residues" evidence="1">
    <location>
        <begin position="110"/>
        <end position="135"/>
    </location>
</feature>
<feature type="region of interest" description="Disordered" evidence="1">
    <location>
        <begin position="1"/>
        <end position="20"/>
    </location>
</feature>
<dbReference type="AlphaFoldDB" id="A0A0B8RWY6"/>
<feature type="transmembrane region" description="Helical" evidence="2">
    <location>
        <begin position="44"/>
        <end position="63"/>
    </location>
</feature>
<feature type="transmembrane region" description="Helical" evidence="2">
    <location>
        <begin position="75"/>
        <end position="92"/>
    </location>
</feature>
<dbReference type="InterPro" id="IPR040187">
    <property type="entry name" value="OCAD1/2"/>
</dbReference>
<evidence type="ECO:0000256" key="2">
    <source>
        <dbReference type="SAM" id="Phobius"/>
    </source>
</evidence>
<organism evidence="4">
    <name type="scientific">Philothamnus irregularis</name>
    <name type="common">brown tree snake</name>
    <dbReference type="NCBI Taxonomy" id="1899461"/>
    <lineage>
        <taxon>Eukaryota</taxon>
        <taxon>Metazoa</taxon>
        <taxon>Chordata</taxon>
        <taxon>Craniata</taxon>
        <taxon>Vertebrata</taxon>
        <taxon>Euteleostomi</taxon>
        <taxon>Lepidosauria</taxon>
        <taxon>Squamata</taxon>
        <taxon>Bifurcata</taxon>
        <taxon>Unidentata</taxon>
        <taxon>Episquamata</taxon>
        <taxon>Toxicofera</taxon>
        <taxon>Serpentes</taxon>
        <taxon>Colubroidea</taxon>
        <taxon>Colubridae</taxon>
        <taxon>Colubrinae</taxon>
        <taxon>Philothamnus</taxon>
    </lineage>
</organism>
<sequence>MDSTPVDTEASSTENKTQSLLSYPRRLTGEEIENINQRCKEESFWYRALPLSLGSMLITQGLISKGIIKTASLNTVVVVGAVAFFVGKMLYIEKCTQSYASLLVPFGPEQYRKHSPTDDEGKANPQMKKTDTSVS</sequence>
<evidence type="ECO:0000256" key="1">
    <source>
        <dbReference type="SAM" id="MobiDB-lite"/>
    </source>
</evidence>
<keyword evidence="2" id="KW-0472">Membrane</keyword>
<keyword evidence="2" id="KW-0812">Transmembrane</keyword>